<gene>
    <name evidence="3" type="primary">LOC105223520</name>
</gene>
<feature type="transmembrane region" description="Helical" evidence="1">
    <location>
        <begin position="93"/>
        <end position="113"/>
    </location>
</feature>
<dbReference type="GeneID" id="105223520"/>
<keyword evidence="1" id="KW-0472">Membrane</keyword>
<feature type="transmembrane region" description="Helical" evidence="1">
    <location>
        <begin position="119"/>
        <end position="136"/>
    </location>
</feature>
<keyword evidence="2" id="KW-1185">Reference proteome</keyword>
<dbReference type="RefSeq" id="XP_049302806.1">
    <property type="nucleotide sequence ID" value="XM_049446849.1"/>
</dbReference>
<dbReference type="Proteomes" id="UP001652620">
    <property type="component" value="Chromosome 1"/>
</dbReference>
<accession>A0ABM3J0P4</accession>
<proteinExistence type="predicted"/>
<organism evidence="2 3">
    <name type="scientific">Bactrocera dorsalis</name>
    <name type="common">Oriental fruit fly</name>
    <name type="synonym">Dacus dorsalis</name>
    <dbReference type="NCBI Taxonomy" id="27457"/>
    <lineage>
        <taxon>Eukaryota</taxon>
        <taxon>Metazoa</taxon>
        <taxon>Ecdysozoa</taxon>
        <taxon>Arthropoda</taxon>
        <taxon>Hexapoda</taxon>
        <taxon>Insecta</taxon>
        <taxon>Pterygota</taxon>
        <taxon>Neoptera</taxon>
        <taxon>Endopterygota</taxon>
        <taxon>Diptera</taxon>
        <taxon>Brachycera</taxon>
        <taxon>Muscomorpha</taxon>
        <taxon>Tephritoidea</taxon>
        <taxon>Tephritidae</taxon>
        <taxon>Bactrocera</taxon>
        <taxon>Bactrocera</taxon>
    </lineage>
</organism>
<keyword evidence="1" id="KW-1133">Transmembrane helix</keyword>
<evidence type="ECO:0000256" key="1">
    <source>
        <dbReference type="SAM" id="Phobius"/>
    </source>
</evidence>
<keyword evidence="1" id="KW-0812">Transmembrane</keyword>
<reference evidence="3" key="2">
    <citation type="submission" date="2025-08" db="UniProtKB">
        <authorList>
            <consortium name="RefSeq"/>
        </authorList>
    </citation>
    <scope>IDENTIFICATION</scope>
    <source>
        <tissue evidence="3">Adult</tissue>
    </source>
</reference>
<evidence type="ECO:0000313" key="3">
    <source>
        <dbReference type="RefSeq" id="XP_049302806.1"/>
    </source>
</evidence>
<sequence>MVVEKFCCFSLESTAKFFGVWGMIGAVLEIVIDIFIIAHANEVSAFFQKCGLNISESDIQLLYIIYIVLALNSAAGSFCLLSGASEKRHNLVLVWLICSALGIVTSIILIFFTGLYSGLIGYAFSTYLWIAMYALYKRIKWEGQTGFSLPAEDVPKQMA</sequence>
<protein>
    <submittedName>
        <fullName evidence="3">Uncharacterized protein LOC105223520</fullName>
    </submittedName>
</protein>
<reference evidence="2" key="1">
    <citation type="submission" date="2025-05" db="UniProtKB">
        <authorList>
            <consortium name="RefSeq"/>
        </authorList>
    </citation>
    <scope>NUCLEOTIDE SEQUENCE [LARGE SCALE GENOMIC DNA]</scope>
</reference>
<feature type="transmembrane region" description="Helical" evidence="1">
    <location>
        <begin position="60"/>
        <end position="81"/>
    </location>
</feature>
<feature type="transmembrane region" description="Helical" evidence="1">
    <location>
        <begin position="20"/>
        <end position="40"/>
    </location>
</feature>
<name>A0ABM3J0P4_BACDO</name>
<evidence type="ECO:0000313" key="2">
    <source>
        <dbReference type="Proteomes" id="UP001652620"/>
    </source>
</evidence>